<evidence type="ECO:0000313" key="2">
    <source>
        <dbReference type="EMBL" id="SDM68827.1"/>
    </source>
</evidence>
<feature type="transmembrane region" description="Helical" evidence="1">
    <location>
        <begin position="75"/>
        <end position="93"/>
    </location>
</feature>
<proteinExistence type="predicted"/>
<dbReference type="AlphaFoldDB" id="A0A1G9V9T7"/>
<gene>
    <name evidence="2" type="ORF">SAMN05421823_11960</name>
</gene>
<evidence type="ECO:0000313" key="3">
    <source>
        <dbReference type="Proteomes" id="UP000198510"/>
    </source>
</evidence>
<dbReference type="EMBL" id="FNFO01000019">
    <property type="protein sequence ID" value="SDM68827.1"/>
    <property type="molecule type" value="Genomic_DNA"/>
</dbReference>
<sequence length="95" mass="10946">MYENTTPFLSDDSQELMQMVVQHLVAPKAETPEEKKQRTVAAYSQVRAWLDARMLPATEENVLAYKQETDQPAPWVQYITWALLVGIILILILKK</sequence>
<accession>A0A1G9V9T7</accession>
<organism evidence="2 3">
    <name type="scientific">Catalinimonas alkaloidigena</name>
    <dbReference type="NCBI Taxonomy" id="1075417"/>
    <lineage>
        <taxon>Bacteria</taxon>
        <taxon>Pseudomonadati</taxon>
        <taxon>Bacteroidota</taxon>
        <taxon>Cytophagia</taxon>
        <taxon>Cytophagales</taxon>
        <taxon>Catalimonadaceae</taxon>
        <taxon>Catalinimonas</taxon>
    </lineage>
</organism>
<evidence type="ECO:0000256" key="1">
    <source>
        <dbReference type="SAM" id="Phobius"/>
    </source>
</evidence>
<keyword evidence="1" id="KW-0472">Membrane</keyword>
<keyword evidence="3" id="KW-1185">Reference proteome</keyword>
<dbReference type="Proteomes" id="UP000198510">
    <property type="component" value="Unassembled WGS sequence"/>
</dbReference>
<keyword evidence="1" id="KW-1133">Transmembrane helix</keyword>
<keyword evidence="1" id="KW-0812">Transmembrane</keyword>
<protein>
    <submittedName>
        <fullName evidence="2">Uncharacterized protein</fullName>
    </submittedName>
</protein>
<dbReference type="STRING" id="1075417.SAMN05421823_11960"/>
<reference evidence="2 3" key="1">
    <citation type="submission" date="2016-10" db="EMBL/GenBank/DDBJ databases">
        <authorList>
            <person name="de Groot N.N."/>
        </authorList>
    </citation>
    <scope>NUCLEOTIDE SEQUENCE [LARGE SCALE GENOMIC DNA]</scope>
    <source>
        <strain evidence="2 3">DSM 25186</strain>
    </source>
</reference>
<name>A0A1G9V9T7_9BACT</name>
<dbReference type="RefSeq" id="WP_089688635.1">
    <property type="nucleotide sequence ID" value="NZ_FNFO01000019.1"/>
</dbReference>